<name>A0ABW2MS11_9FLAO</name>
<evidence type="ECO:0000313" key="2">
    <source>
        <dbReference type="Proteomes" id="UP001596415"/>
    </source>
</evidence>
<proteinExistence type="predicted"/>
<dbReference type="EMBL" id="JBHTBN010000001">
    <property type="protein sequence ID" value="MFC7356340.1"/>
    <property type="molecule type" value="Genomic_DNA"/>
</dbReference>
<dbReference type="Proteomes" id="UP001596415">
    <property type="component" value="Unassembled WGS sequence"/>
</dbReference>
<organism evidence="1 2">
    <name type="scientific">Jejudonia soesokkakensis</name>
    <dbReference type="NCBI Taxonomy" id="1323432"/>
    <lineage>
        <taxon>Bacteria</taxon>
        <taxon>Pseudomonadati</taxon>
        <taxon>Bacteroidota</taxon>
        <taxon>Flavobacteriia</taxon>
        <taxon>Flavobacteriales</taxon>
        <taxon>Flavobacteriaceae</taxon>
        <taxon>Jejudonia</taxon>
    </lineage>
</organism>
<protein>
    <submittedName>
        <fullName evidence="1">Component of SufBCD complex</fullName>
    </submittedName>
</protein>
<dbReference type="PROSITE" id="PS51257">
    <property type="entry name" value="PROKAR_LIPOPROTEIN"/>
    <property type="match status" value="1"/>
</dbReference>
<dbReference type="RefSeq" id="WP_380215984.1">
    <property type="nucleotide sequence ID" value="NZ_JBHTBN010000001.1"/>
</dbReference>
<accession>A0ABW2MS11</accession>
<keyword evidence="2" id="KW-1185">Reference proteome</keyword>
<reference evidence="2" key="1">
    <citation type="journal article" date="2019" name="Int. J. Syst. Evol. Microbiol.">
        <title>The Global Catalogue of Microorganisms (GCM) 10K type strain sequencing project: providing services to taxonomists for standard genome sequencing and annotation.</title>
        <authorList>
            <consortium name="The Broad Institute Genomics Platform"/>
            <consortium name="The Broad Institute Genome Sequencing Center for Infectious Disease"/>
            <person name="Wu L."/>
            <person name="Ma J."/>
        </authorList>
    </citation>
    <scope>NUCLEOTIDE SEQUENCE [LARGE SCALE GENOMIC DNA]</scope>
    <source>
        <strain evidence="2">CGMCC 1.16306</strain>
    </source>
</reference>
<gene>
    <name evidence="1" type="ORF">ACFQO1_01465</name>
</gene>
<evidence type="ECO:0000313" key="1">
    <source>
        <dbReference type="EMBL" id="MFC7356340.1"/>
    </source>
</evidence>
<comment type="caution">
    <text evidence="1">The sequence shown here is derived from an EMBL/GenBank/DDBJ whole genome shotgun (WGS) entry which is preliminary data.</text>
</comment>
<sequence>MKKLVIILLVSAGLFACKNNEVKTEETQDVLEEISEKNIFSGEFIYIADGAVLKTPNVIFAVKLDAMAEELAAKVAPVKTEDFDMVPVKVKGTLGPNPLFEETGEGWEQMLTITEIVEVGTAPAKADIKIEEKKS</sequence>